<dbReference type="Proteomes" id="UP000267096">
    <property type="component" value="Unassembled WGS sequence"/>
</dbReference>
<dbReference type="WBParaSite" id="ASIM_0002098601-mRNA-1">
    <property type="protein sequence ID" value="ASIM_0002098601-mRNA-1"/>
    <property type="gene ID" value="ASIM_0002098601"/>
</dbReference>
<evidence type="ECO:0000313" key="4">
    <source>
        <dbReference type="WBParaSite" id="ASIM_0002098601-mRNA-1"/>
    </source>
</evidence>
<feature type="region of interest" description="Disordered" evidence="1">
    <location>
        <begin position="1"/>
        <end position="37"/>
    </location>
</feature>
<dbReference type="OrthoDB" id="5828470at2759"/>
<accession>A0A0M3KJ14</accession>
<evidence type="ECO:0000313" key="3">
    <source>
        <dbReference type="Proteomes" id="UP000267096"/>
    </source>
</evidence>
<gene>
    <name evidence="2" type="ORF">ASIM_LOCUS20362</name>
</gene>
<organism evidence="4">
    <name type="scientific">Anisakis simplex</name>
    <name type="common">Herring worm</name>
    <dbReference type="NCBI Taxonomy" id="6269"/>
    <lineage>
        <taxon>Eukaryota</taxon>
        <taxon>Metazoa</taxon>
        <taxon>Ecdysozoa</taxon>
        <taxon>Nematoda</taxon>
        <taxon>Chromadorea</taxon>
        <taxon>Rhabditida</taxon>
        <taxon>Spirurina</taxon>
        <taxon>Ascaridomorpha</taxon>
        <taxon>Ascaridoidea</taxon>
        <taxon>Anisakidae</taxon>
        <taxon>Anisakis</taxon>
        <taxon>Anisakis simplex complex</taxon>
    </lineage>
</organism>
<reference evidence="4" key="1">
    <citation type="submission" date="2017-02" db="UniProtKB">
        <authorList>
            <consortium name="WormBaseParasite"/>
        </authorList>
    </citation>
    <scope>IDENTIFICATION</scope>
</reference>
<keyword evidence="3" id="KW-1185">Reference proteome</keyword>
<proteinExistence type="predicted"/>
<sequence>MTDSHPDLRQRPDSTSASRSESADERMDELIKEYMSV</sequence>
<evidence type="ECO:0000256" key="1">
    <source>
        <dbReference type="SAM" id="MobiDB-lite"/>
    </source>
</evidence>
<feature type="compositionally biased region" description="Basic and acidic residues" evidence="1">
    <location>
        <begin position="21"/>
        <end position="37"/>
    </location>
</feature>
<dbReference type="EMBL" id="UYRR01039387">
    <property type="protein sequence ID" value="VDK76287.1"/>
    <property type="molecule type" value="Genomic_DNA"/>
</dbReference>
<dbReference type="AlphaFoldDB" id="A0A0M3KJ14"/>
<evidence type="ECO:0000313" key="2">
    <source>
        <dbReference type="EMBL" id="VDK76287.1"/>
    </source>
</evidence>
<feature type="compositionally biased region" description="Basic and acidic residues" evidence="1">
    <location>
        <begin position="1"/>
        <end position="12"/>
    </location>
</feature>
<protein>
    <submittedName>
        <fullName evidence="4">RNA polymerase sigma factor SigF</fullName>
    </submittedName>
</protein>
<reference evidence="2 3" key="2">
    <citation type="submission" date="2018-11" db="EMBL/GenBank/DDBJ databases">
        <authorList>
            <consortium name="Pathogen Informatics"/>
        </authorList>
    </citation>
    <scope>NUCLEOTIDE SEQUENCE [LARGE SCALE GENOMIC DNA]</scope>
</reference>
<name>A0A0M3KJ14_ANISI</name>